<dbReference type="Gene3D" id="3.40.50.10330">
    <property type="entry name" value="Probable inorganic polyphosphate/atp-NAD kinase, domain 1"/>
    <property type="match status" value="1"/>
</dbReference>
<keyword evidence="3" id="KW-1185">Reference proteome</keyword>
<dbReference type="GeneID" id="66104895"/>
<dbReference type="OrthoDB" id="336240at2759"/>
<dbReference type="EMBL" id="MU250523">
    <property type="protein sequence ID" value="KAG7452776.1"/>
    <property type="molecule type" value="Genomic_DNA"/>
</dbReference>
<reference evidence="2" key="1">
    <citation type="submission" date="2020-11" db="EMBL/GenBank/DDBJ databases">
        <title>Adaptations for nitrogen fixation in a non-lichenized fungal sporocarp promotes dispersal by wood-feeding termites.</title>
        <authorList>
            <consortium name="DOE Joint Genome Institute"/>
            <person name="Koch R.A."/>
            <person name="Yoon G."/>
            <person name="Arayal U."/>
            <person name="Lail K."/>
            <person name="Amirebrahimi M."/>
            <person name="Labutti K."/>
            <person name="Lipzen A."/>
            <person name="Riley R."/>
            <person name="Barry K."/>
            <person name="Henrissat B."/>
            <person name="Grigoriev I.V."/>
            <person name="Herr J.R."/>
            <person name="Aime M.C."/>
        </authorList>
    </citation>
    <scope>NUCLEOTIDE SEQUENCE</scope>
    <source>
        <strain evidence="2">MCA 3950</strain>
    </source>
</reference>
<sequence>MPLIAIYNPASGDRTAKASFFNPTCQFFDDHVQPFLASKGQVVDKVFETERPGHAGEILYRYLKDKQGDLTVVLGSGDGTLHEITNFLSATKVKAEGSLPFHLDIVLVPCGTANALYSSLFPPATDALDVAYKSRGLESFISGSNTIPLTIAITTISSPPSSTKRPDVTISAIVVSTSLHASILHDSEALRNEHPGIERFKIAAAKNANKWYYSHVKLLPTSTGLVQQFEPSSNTFIDHPESQLYDPIVDLSGPFAYFLSTVNVDRLEPAFRITPLARDLPTEGPSCDVVIIRPFRSKTKMDTPEAREAFIPSLYSVLGGAYQNGAHVNLRYHGDGSIRTDGDGSWVVEYIRCGGWEWIPDDIDEGAHLLCSDGEISTIPKGGRAVCSAALPTEGVGFMVYS</sequence>
<evidence type="ECO:0000313" key="2">
    <source>
        <dbReference type="EMBL" id="KAG7452776.1"/>
    </source>
</evidence>
<dbReference type="InterPro" id="IPR001206">
    <property type="entry name" value="Diacylglycerol_kinase_cat_dom"/>
</dbReference>
<comment type="caution">
    <text evidence="2">The sequence shown here is derived from an EMBL/GenBank/DDBJ whole genome shotgun (WGS) entry which is preliminary data.</text>
</comment>
<dbReference type="SUPFAM" id="SSF111331">
    <property type="entry name" value="NAD kinase/diacylglycerol kinase-like"/>
    <property type="match status" value="1"/>
</dbReference>
<feature type="domain" description="DAGKc" evidence="1">
    <location>
        <begin position="1"/>
        <end position="131"/>
    </location>
</feature>
<dbReference type="PANTHER" id="PTHR12358">
    <property type="entry name" value="SPHINGOSINE KINASE"/>
    <property type="match status" value="1"/>
</dbReference>
<dbReference type="GO" id="GO:0001727">
    <property type="term" value="F:lipid kinase activity"/>
    <property type="evidence" value="ECO:0007669"/>
    <property type="project" value="TreeGrafter"/>
</dbReference>
<dbReference type="AlphaFoldDB" id="A0A9P7W3K5"/>
<dbReference type="GO" id="GO:0046512">
    <property type="term" value="P:sphingosine biosynthetic process"/>
    <property type="evidence" value="ECO:0007669"/>
    <property type="project" value="TreeGrafter"/>
</dbReference>
<organism evidence="2 3">
    <name type="scientific">Guyanagaster necrorhizus</name>
    <dbReference type="NCBI Taxonomy" id="856835"/>
    <lineage>
        <taxon>Eukaryota</taxon>
        <taxon>Fungi</taxon>
        <taxon>Dikarya</taxon>
        <taxon>Basidiomycota</taxon>
        <taxon>Agaricomycotina</taxon>
        <taxon>Agaricomycetes</taxon>
        <taxon>Agaricomycetidae</taxon>
        <taxon>Agaricales</taxon>
        <taxon>Marasmiineae</taxon>
        <taxon>Physalacriaceae</taxon>
        <taxon>Guyanagaster</taxon>
    </lineage>
</organism>
<dbReference type="PROSITE" id="PS50146">
    <property type="entry name" value="DAGK"/>
    <property type="match status" value="1"/>
</dbReference>
<dbReference type="InterPro" id="IPR016064">
    <property type="entry name" value="NAD/diacylglycerol_kinase_sf"/>
</dbReference>
<dbReference type="RefSeq" id="XP_043046276.1">
    <property type="nucleotide sequence ID" value="XM_043182598.1"/>
</dbReference>
<protein>
    <recommendedName>
        <fullName evidence="1">DAGKc domain-containing protein</fullName>
    </recommendedName>
</protein>
<proteinExistence type="predicted"/>
<dbReference type="GO" id="GO:0005737">
    <property type="term" value="C:cytoplasm"/>
    <property type="evidence" value="ECO:0007669"/>
    <property type="project" value="TreeGrafter"/>
</dbReference>
<gene>
    <name evidence="2" type="ORF">BT62DRAFT_879642</name>
</gene>
<dbReference type="Proteomes" id="UP000812287">
    <property type="component" value="Unassembled WGS sequence"/>
</dbReference>
<accession>A0A9P7W3K5</accession>
<evidence type="ECO:0000313" key="3">
    <source>
        <dbReference type="Proteomes" id="UP000812287"/>
    </source>
</evidence>
<dbReference type="InterPro" id="IPR017438">
    <property type="entry name" value="ATP-NAD_kinase_N"/>
</dbReference>
<evidence type="ECO:0000259" key="1">
    <source>
        <dbReference type="PROSITE" id="PS50146"/>
    </source>
</evidence>
<dbReference type="InterPro" id="IPR050187">
    <property type="entry name" value="Lipid_Phosphate_FormReg"/>
</dbReference>
<dbReference type="Pfam" id="PF00781">
    <property type="entry name" value="DAGK_cat"/>
    <property type="match status" value="1"/>
</dbReference>
<name>A0A9P7W3K5_9AGAR</name>
<dbReference type="GO" id="GO:0016020">
    <property type="term" value="C:membrane"/>
    <property type="evidence" value="ECO:0007669"/>
    <property type="project" value="TreeGrafter"/>
</dbReference>
<dbReference type="PANTHER" id="PTHR12358:SF105">
    <property type="entry name" value="DAGKC DOMAIN-CONTAINING PROTEIN"/>
    <property type="match status" value="1"/>
</dbReference>